<evidence type="ECO:0000313" key="7">
    <source>
        <dbReference type="Proteomes" id="UP000593567"/>
    </source>
</evidence>
<dbReference type="GO" id="GO:0005509">
    <property type="term" value="F:calcium ion binding"/>
    <property type="evidence" value="ECO:0007669"/>
    <property type="project" value="InterPro"/>
</dbReference>
<evidence type="ECO:0000256" key="4">
    <source>
        <dbReference type="SAM" id="MobiDB-lite"/>
    </source>
</evidence>
<dbReference type="Gene3D" id="1.10.238.10">
    <property type="entry name" value="EF-hand"/>
    <property type="match status" value="6"/>
</dbReference>
<evidence type="ECO:0000259" key="5">
    <source>
        <dbReference type="PROSITE" id="PS50222"/>
    </source>
</evidence>
<dbReference type="OrthoDB" id="26525at2759"/>
<proteinExistence type="predicted"/>
<dbReference type="PROSITE" id="PS50222">
    <property type="entry name" value="EF_HAND_2"/>
    <property type="match status" value="4"/>
</dbReference>
<evidence type="ECO:0000313" key="6">
    <source>
        <dbReference type="EMBL" id="KAF6034131.1"/>
    </source>
</evidence>
<keyword evidence="1" id="KW-0597">Phosphoprotein</keyword>
<dbReference type="InterPro" id="IPR011992">
    <property type="entry name" value="EF-hand-dom_pair"/>
</dbReference>
<keyword evidence="2" id="KW-0677">Repeat</keyword>
<dbReference type="AlphaFoldDB" id="A0A7J7K8G2"/>
<dbReference type="Proteomes" id="UP000593567">
    <property type="component" value="Unassembled WGS sequence"/>
</dbReference>
<dbReference type="PANTHER" id="PTHR20875">
    <property type="entry name" value="EF-HAND CALCIUM-BINDING DOMAIN-CONTAINING PROTEIN 6-RELATED"/>
    <property type="match status" value="1"/>
</dbReference>
<accession>A0A7J7K8G2</accession>
<organism evidence="6 7">
    <name type="scientific">Bugula neritina</name>
    <name type="common">Brown bryozoan</name>
    <name type="synonym">Sertularia neritina</name>
    <dbReference type="NCBI Taxonomy" id="10212"/>
    <lineage>
        <taxon>Eukaryota</taxon>
        <taxon>Metazoa</taxon>
        <taxon>Spiralia</taxon>
        <taxon>Lophotrochozoa</taxon>
        <taxon>Bryozoa</taxon>
        <taxon>Gymnolaemata</taxon>
        <taxon>Cheilostomatida</taxon>
        <taxon>Flustrina</taxon>
        <taxon>Buguloidea</taxon>
        <taxon>Bugulidae</taxon>
        <taxon>Bugula</taxon>
    </lineage>
</organism>
<feature type="domain" description="EF-hand" evidence="5">
    <location>
        <begin position="303"/>
        <end position="338"/>
    </location>
</feature>
<dbReference type="FunFam" id="1.10.238.10:FF:000121">
    <property type="entry name" value="EF-hand calcium-binding domain-containing protein 6"/>
    <property type="match status" value="1"/>
</dbReference>
<dbReference type="PANTHER" id="PTHR20875:SF2">
    <property type="entry name" value="EF-HAND CALCIUM-BINDING DOMAIN-CONTAINING PROTEIN 6"/>
    <property type="match status" value="1"/>
</dbReference>
<feature type="domain" description="EF-hand" evidence="5">
    <location>
        <begin position="69"/>
        <end position="104"/>
    </location>
</feature>
<sequence>MLDSFMIIMSDTEFELLCSRLGLTSNKSRISYHDFLRRFETLDTAEGHKETPNLTADEAHSLIQQKGHRQWKDLSKAFISLDTNKRGTINRKEMRELLHRFILPMTDAEFGKLWARYDTEKKGFITHQQFLHKIGVNFAPGDDSGTSKKIVDGSLKTLEDHHANMVMKHELQTYNQATTAFNMSTEQIFTQLRDRIREAYSDMYKAFKKYDLEKCGYVSMMDLRKILNDFSYILSDEQFTQLMVRIGFSEETSKLDYTKFLQAFEEGRKDQYEPALPDVTHYKHFDHLSPEKAEAKLIKYTTEQSAALTAIFQAIDKDNTGRVKVEDFRRVLDSFCFKMTDSQFRSVINKLKSNGQSDISYPAFMDAYLAGTNMQNVDFNDRLVSDLRTATDSLSGESFLQTLRDAVSNKFYHIARHFAEIDYAKIGVVSRDDFHDVIAKHCFRMTQNQFDNLWSTLKINQFGNVDYRDFLKTFSSSQFIKAPAANGDGRQSTLLDQRPSTQNGIERELLFSRGQSRAGSRMLASRAGGGGPARAMTPMVNAETIEARIKSVVSRNWKKVQEQCRQWDLSNSGEIEVSQFKELCDKFKFNLDPADFHLLSIKFDINNNGRFSYTHFLKHFVLTVTPHSPGVRERSLLPDTKTQTPAPTKQSPGLTSDQFYMAMLRVRDTVLTNWKDMRRQFRKQDPTSSGAVSPFHFRDILRQYNVNLTEDEFYHIMTYYDKGMTGNISYNDFIGHFLRAVK</sequence>
<dbReference type="Pfam" id="PF08976">
    <property type="entry name" value="EF-hand_11"/>
    <property type="match status" value="2"/>
</dbReference>
<dbReference type="Pfam" id="PF13833">
    <property type="entry name" value="EF-hand_8"/>
    <property type="match status" value="1"/>
</dbReference>
<dbReference type="InterPro" id="IPR002048">
    <property type="entry name" value="EF_hand_dom"/>
</dbReference>
<name>A0A7J7K8G2_BUGNE</name>
<dbReference type="GO" id="GO:0005654">
    <property type="term" value="C:nucleoplasm"/>
    <property type="evidence" value="ECO:0007669"/>
    <property type="project" value="TreeGrafter"/>
</dbReference>
<feature type="region of interest" description="Disordered" evidence="4">
    <location>
        <begin position="632"/>
        <end position="654"/>
    </location>
</feature>
<keyword evidence="3" id="KW-0106">Calcium</keyword>
<dbReference type="CDD" id="cd00051">
    <property type="entry name" value="EFh"/>
    <property type="match status" value="1"/>
</dbReference>
<comment type="caution">
    <text evidence="6">The sequence shown here is derived from an EMBL/GenBank/DDBJ whole genome shotgun (WGS) entry which is preliminary data.</text>
</comment>
<dbReference type="FunFam" id="1.10.238.10:FF:000179">
    <property type="entry name" value="EF-hand calcium-binding domain-containing protein 6"/>
    <property type="match status" value="2"/>
</dbReference>
<dbReference type="SUPFAM" id="SSF47473">
    <property type="entry name" value="EF-hand"/>
    <property type="match status" value="3"/>
</dbReference>
<feature type="domain" description="EF-hand" evidence="5">
    <location>
        <begin position="198"/>
        <end position="233"/>
    </location>
</feature>
<protein>
    <submittedName>
        <fullName evidence="6">EFCAB6</fullName>
    </submittedName>
</protein>
<feature type="compositionally biased region" description="Polar residues" evidence="4">
    <location>
        <begin position="640"/>
        <end position="654"/>
    </location>
</feature>
<dbReference type="SMART" id="SM00054">
    <property type="entry name" value="EFh"/>
    <property type="match status" value="7"/>
</dbReference>
<dbReference type="InterPro" id="IPR052603">
    <property type="entry name" value="EFCB6"/>
</dbReference>
<evidence type="ECO:0000256" key="2">
    <source>
        <dbReference type="ARBA" id="ARBA00022737"/>
    </source>
</evidence>
<gene>
    <name evidence="6" type="ORF">EB796_007561</name>
</gene>
<keyword evidence="7" id="KW-1185">Reference proteome</keyword>
<dbReference type="InterPro" id="IPR015070">
    <property type="entry name" value="EF_hand_DJBP"/>
</dbReference>
<dbReference type="EMBL" id="VXIV02001146">
    <property type="protein sequence ID" value="KAF6034131.1"/>
    <property type="molecule type" value="Genomic_DNA"/>
</dbReference>
<reference evidence="6" key="1">
    <citation type="submission" date="2020-06" db="EMBL/GenBank/DDBJ databases">
        <title>Draft genome of Bugula neritina, a colonial animal packing powerful symbionts and potential medicines.</title>
        <authorList>
            <person name="Rayko M."/>
        </authorList>
    </citation>
    <scope>NUCLEOTIDE SEQUENCE [LARGE SCALE GENOMIC DNA]</scope>
    <source>
        <strain evidence="6">Kwan_BN1</strain>
    </source>
</reference>
<evidence type="ECO:0000256" key="3">
    <source>
        <dbReference type="ARBA" id="ARBA00022837"/>
    </source>
</evidence>
<feature type="domain" description="EF-hand" evidence="5">
    <location>
        <begin position="105"/>
        <end position="140"/>
    </location>
</feature>
<evidence type="ECO:0000256" key="1">
    <source>
        <dbReference type="ARBA" id="ARBA00022553"/>
    </source>
</evidence>